<dbReference type="GO" id="GO:0004035">
    <property type="term" value="F:alkaline phosphatase activity"/>
    <property type="evidence" value="ECO:0007669"/>
    <property type="project" value="UniProtKB-EC"/>
</dbReference>
<organism evidence="2">
    <name type="scientific">uncultured organism</name>
    <dbReference type="NCBI Taxonomy" id="155900"/>
    <lineage>
        <taxon>unclassified sequences</taxon>
        <taxon>environmental samples</taxon>
    </lineage>
</organism>
<feature type="non-terminal residue" evidence="2">
    <location>
        <position position="314"/>
    </location>
</feature>
<accession>M1P250</accession>
<keyword evidence="1" id="KW-0597">Phosphoprotein</keyword>
<keyword evidence="2" id="KW-0378">Hydrolase</keyword>
<name>M1P250_9ZZZZ</name>
<proteinExistence type="predicted"/>
<dbReference type="SUPFAM" id="SSF53649">
    <property type="entry name" value="Alkaline phosphatase-like"/>
    <property type="match status" value="1"/>
</dbReference>
<gene>
    <name evidence="2" type="ORF">FLSS-26_0024</name>
</gene>
<evidence type="ECO:0000313" key="2">
    <source>
        <dbReference type="EMBL" id="AGF93451.1"/>
    </source>
</evidence>
<dbReference type="InterPro" id="IPR001952">
    <property type="entry name" value="Alkaline_phosphatase"/>
</dbReference>
<dbReference type="AlphaFoldDB" id="M1P250"/>
<dbReference type="EC" id="3.1.3.1" evidence="2"/>
<dbReference type="Pfam" id="PF00245">
    <property type="entry name" value="Alk_phosphatase"/>
    <property type="match status" value="1"/>
</dbReference>
<protein>
    <submittedName>
        <fullName evidence="2">Alkaline phosphatase</fullName>
        <ecNumber evidence="2">3.1.3.1</ecNumber>
    </submittedName>
</protein>
<reference evidence="2" key="1">
    <citation type="journal article" date="2013" name="Syst. Appl. Microbiol.">
        <title>New insights into the archaeal diversity of a hypersaline microbial mat obtained by a metagenomic approach.</title>
        <authorList>
            <person name="Lopez-Lopez A."/>
            <person name="Richter M."/>
            <person name="Pena A."/>
            <person name="Tamames J."/>
            <person name="Rossello-Mora R."/>
        </authorList>
    </citation>
    <scope>NUCLEOTIDE SEQUENCE</scope>
</reference>
<dbReference type="SMART" id="SM00098">
    <property type="entry name" value="alkPPc"/>
    <property type="match status" value="1"/>
</dbReference>
<dbReference type="Gene3D" id="3.40.720.10">
    <property type="entry name" value="Alkaline Phosphatase, subunit A"/>
    <property type="match status" value="1"/>
</dbReference>
<dbReference type="PANTHER" id="PTHR11596">
    <property type="entry name" value="ALKALINE PHOSPHATASE"/>
    <property type="match status" value="1"/>
</dbReference>
<dbReference type="EMBL" id="JX684092">
    <property type="protein sequence ID" value="AGF93451.1"/>
    <property type="molecule type" value="Genomic_DNA"/>
</dbReference>
<dbReference type="InterPro" id="IPR017850">
    <property type="entry name" value="Alkaline_phosphatase_core_sf"/>
</dbReference>
<dbReference type="PANTHER" id="PTHR11596:SF5">
    <property type="entry name" value="ALKALINE PHOSPHATASE"/>
    <property type="match status" value="1"/>
</dbReference>
<sequence length="314" mass="34071">MRLRKKTIIFGVLFSLFLLIISASTGFAAGSPKYVFMFIGDGMANPQITAAEAFMASGSANIDRKELSFTSFSGQGMQTTYAADRFITGSAASATSMSSGVKTNIGYVGVDSEENSVKLISEMAKESGMKVGIVSSVTIDHATPAAYYAHVADRGEYYEIGQQMADSDFDYIAGGKPRTYLTPDGMPTIPEVMEEKGWLTINTDKNPDDFMALESSSEPVFAYQEGFASGAFEYEIDRTADDLDLAAYTRKGIEVLDNEDGFFMMVEAGKIDWAGHANDAVTNIYDTIAFDKAVSEAVEFYNKHPEETLIVVTG</sequence>
<dbReference type="CDD" id="cd16012">
    <property type="entry name" value="ALP"/>
    <property type="match status" value="1"/>
</dbReference>
<evidence type="ECO:0000256" key="1">
    <source>
        <dbReference type="ARBA" id="ARBA00022553"/>
    </source>
</evidence>
<dbReference type="PRINTS" id="PR00113">
    <property type="entry name" value="ALKPHPHTASE"/>
</dbReference>